<protein>
    <submittedName>
        <fullName evidence="2">Uncharacterized protein</fullName>
    </submittedName>
</protein>
<name>A0AAV6YGN8_9LAMI</name>
<accession>A0AAV6YGN8</accession>
<dbReference type="AlphaFoldDB" id="A0AAV6YGN8"/>
<gene>
    <name evidence="2" type="ORF">BUALT_Bualt01G0097200</name>
</gene>
<sequence length="116" mass="12087">MASLGLSPLPTSLRAPFPLPRDRGRRGRVGTETAIPVPSFQANAGIVVGRMGSGDIAAGSVISRPSRRYRSGRADISAGAAGTGVKVHGRSFLERVETSRVYVDANGNVDRTPTIG</sequence>
<evidence type="ECO:0000256" key="1">
    <source>
        <dbReference type="SAM" id="MobiDB-lite"/>
    </source>
</evidence>
<organism evidence="2 3">
    <name type="scientific">Buddleja alternifolia</name>
    <dbReference type="NCBI Taxonomy" id="168488"/>
    <lineage>
        <taxon>Eukaryota</taxon>
        <taxon>Viridiplantae</taxon>
        <taxon>Streptophyta</taxon>
        <taxon>Embryophyta</taxon>
        <taxon>Tracheophyta</taxon>
        <taxon>Spermatophyta</taxon>
        <taxon>Magnoliopsida</taxon>
        <taxon>eudicotyledons</taxon>
        <taxon>Gunneridae</taxon>
        <taxon>Pentapetalae</taxon>
        <taxon>asterids</taxon>
        <taxon>lamiids</taxon>
        <taxon>Lamiales</taxon>
        <taxon>Scrophulariaceae</taxon>
        <taxon>Buddlejeae</taxon>
        <taxon>Buddleja</taxon>
    </lineage>
</organism>
<dbReference type="Proteomes" id="UP000826271">
    <property type="component" value="Unassembled WGS sequence"/>
</dbReference>
<comment type="caution">
    <text evidence="2">The sequence shown here is derived from an EMBL/GenBank/DDBJ whole genome shotgun (WGS) entry which is preliminary data.</text>
</comment>
<reference evidence="2" key="1">
    <citation type="submission" date="2019-10" db="EMBL/GenBank/DDBJ databases">
        <authorList>
            <person name="Zhang R."/>
            <person name="Pan Y."/>
            <person name="Wang J."/>
            <person name="Ma R."/>
            <person name="Yu S."/>
        </authorList>
    </citation>
    <scope>NUCLEOTIDE SEQUENCE</scope>
    <source>
        <strain evidence="2">LA-IB0</strain>
        <tissue evidence="2">Leaf</tissue>
    </source>
</reference>
<evidence type="ECO:0000313" key="2">
    <source>
        <dbReference type="EMBL" id="KAG8390570.1"/>
    </source>
</evidence>
<dbReference type="EMBL" id="WHWC01000001">
    <property type="protein sequence ID" value="KAG8390570.1"/>
    <property type="molecule type" value="Genomic_DNA"/>
</dbReference>
<evidence type="ECO:0000313" key="3">
    <source>
        <dbReference type="Proteomes" id="UP000826271"/>
    </source>
</evidence>
<feature type="region of interest" description="Disordered" evidence="1">
    <location>
        <begin position="1"/>
        <end position="32"/>
    </location>
</feature>
<keyword evidence="3" id="KW-1185">Reference proteome</keyword>
<proteinExistence type="predicted"/>